<reference evidence="6" key="1">
    <citation type="journal article" date="2021" name="IMA Fungus">
        <title>Genomic characterization of three marine fungi, including Emericellopsis atlantica sp. nov. with signatures of a generalist lifestyle and marine biomass degradation.</title>
        <authorList>
            <person name="Hagestad O.C."/>
            <person name="Hou L."/>
            <person name="Andersen J.H."/>
            <person name="Hansen E.H."/>
            <person name="Altermark B."/>
            <person name="Li C."/>
            <person name="Kuhnert E."/>
            <person name="Cox R.J."/>
            <person name="Crous P.W."/>
            <person name="Spatafora J.W."/>
            <person name="Lail K."/>
            <person name="Amirebrahimi M."/>
            <person name="Lipzen A."/>
            <person name="Pangilinan J."/>
            <person name="Andreopoulos W."/>
            <person name="Hayes R.D."/>
            <person name="Ng V."/>
            <person name="Grigoriev I.V."/>
            <person name="Jackson S.A."/>
            <person name="Sutton T.D.S."/>
            <person name="Dobson A.D.W."/>
            <person name="Rama T."/>
        </authorList>
    </citation>
    <scope>NUCLEOTIDE SEQUENCE</scope>
    <source>
        <strain evidence="6">TRa3180A</strain>
    </source>
</reference>
<feature type="region of interest" description="Disordered" evidence="4">
    <location>
        <begin position="29"/>
        <end position="60"/>
    </location>
</feature>
<dbReference type="EMBL" id="MU253894">
    <property type="protein sequence ID" value="KAG9244615.1"/>
    <property type="molecule type" value="Genomic_DNA"/>
</dbReference>
<dbReference type="InterPro" id="IPR036915">
    <property type="entry name" value="Cyclin-like_sf"/>
</dbReference>
<dbReference type="InterPro" id="IPR013763">
    <property type="entry name" value="Cyclin-like_dom"/>
</dbReference>
<feature type="region of interest" description="Disordered" evidence="4">
    <location>
        <begin position="344"/>
        <end position="389"/>
    </location>
</feature>
<dbReference type="GO" id="GO:0016538">
    <property type="term" value="F:cyclin-dependent protein serine/threonine kinase regulator activity"/>
    <property type="evidence" value="ECO:0007669"/>
    <property type="project" value="InterPro"/>
</dbReference>
<proteinExistence type="inferred from homology"/>
<evidence type="ECO:0000259" key="5">
    <source>
        <dbReference type="SMART" id="SM00385"/>
    </source>
</evidence>
<keyword evidence="7" id="KW-1185">Reference proteome</keyword>
<dbReference type="Pfam" id="PF00134">
    <property type="entry name" value="Cyclin_N"/>
    <property type="match status" value="1"/>
</dbReference>
<feature type="compositionally biased region" description="Basic and acidic residues" evidence="4">
    <location>
        <begin position="430"/>
        <end position="449"/>
    </location>
</feature>
<sequence length="486" mass="53722">MTTVDHHRSLLLSDVSSILLPAASRTTRIAHIPPAAPSPPATREHQSPRRRKHSKIPESPKMALEDMGQWLFTDEEIANTPSIQDGLSITEERARRAKGVNFIVQAGVLLKLPQLTLATASVFFHRFYMRMSMAVENNNSALHHYNIAATALFLATKTEENCRKTKEIVIAVAKVAQKNASLIIDEQSKEYWRWRDSILLYEEAMLEQLTFDVCLQSPYNLLYDYIHALRLEENHPNFKGLRNAAWAFLNDSQMTIMCLRLKPAEIAVAAIYFAAKHTKETIDDGEGNVPWWQLINGKPDQVVKSVDIMSVFYTENPLKRSDNPYGGSPGSTTEADVLRTRHYFVPSTPGSDQGANGSAEHLLQSPVNGTNGETSQAVKKEEDPESGASDALLKAAANDPATHGRKAEVSYITVETLAERSTLQTAKRKSPADPRDEPATKMGKIEKNTTSRSSIKQNGTKLADRTAIAAKAEDAESGSEEGELEG</sequence>
<comment type="similarity">
    <text evidence="1">Belongs to the cyclin family. Cyclin C subfamily.</text>
</comment>
<keyword evidence="3" id="KW-0195">Cyclin</keyword>
<dbReference type="InterPro" id="IPR043198">
    <property type="entry name" value="Cyclin/Ssn8"/>
</dbReference>
<evidence type="ECO:0000256" key="4">
    <source>
        <dbReference type="SAM" id="MobiDB-lite"/>
    </source>
</evidence>
<dbReference type="PANTHER" id="PTHR10026">
    <property type="entry name" value="CYCLIN"/>
    <property type="match status" value="1"/>
</dbReference>
<evidence type="ECO:0000256" key="3">
    <source>
        <dbReference type="RuleBase" id="RU000383"/>
    </source>
</evidence>
<dbReference type="Gene3D" id="1.10.472.10">
    <property type="entry name" value="Cyclin-like"/>
    <property type="match status" value="2"/>
</dbReference>
<dbReference type="AlphaFoldDB" id="A0A9P7Z3G3"/>
<evidence type="ECO:0000313" key="6">
    <source>
        <dbReference type="EMBL" id="KAG9244615.1"/>
    </source>
</evidence>
<dbReference type="SMART" id="SM00385">
    <property type="entry name" value="CYCLIN"/>
    <property type="match status" value="2"/>
</dbReference>
<feature type="domain" description="Cyclin-like" evidence="5">
    <location>
        <begin position="101"/>
        <end position="207"/>
    </location>
</feature>
<feature type="domain" description="Cyclin-like" evidence="5">
    <location>
        <begin position="220"/>
        <end position="311"/>
    </location>
</feature>
<feature type="compositionally biased region" description="Acidic residues" evidence="4">
    <location>
        <begin position="475"/>
        <end position="486"/>
    </location>
</feature>
<dbReference type="OrthoDB" id="25002at2759"/>
<feature type="compositionally biased region" description="Polar residues" evidence="4">
    <location>
        <begin position="450"/>
        <end position="460"/>
    </location>
</feature>
<evidence type="ECO:0000256" key="1">
    <source>
        <dbReference type="ARBA" id="ARBA00008638"/>
    </source>
</evidence>
<feature type="compositionally biased region" description="Polar residues" evidence="4">
    <location>
        <begin position="365"/>
        <end position="377"/>
    </location>
</feature>
<evidence type="ECO:0000256" key="2">
    <source>
        <dbReference type="ARBA" id="ARBA00014912"/>
    </source>
</evidence>
<dbReference type="FunFam" id="1.10.472.10:FF:000072">
    <property type="entry name" value="Cyclin Pch1"/>
    <property type="match status" value="1"/>
</dbReference>
<gene>
    <name evidence="6" type="ORF">BJ878DRAFT_505424</name>
</gene>
<dbReference type="SUPFAM" id="SSF47954">
    <property type="entry name" value="Cyclin-like"/>
    <property type="match status" value="2"/>
</dbReference>
<name>A0A9P7Z3G3_9HELO</name>
<dbReference type="GO" id="GO:0006357">
    <property type="term" value="P:regulation of transcription by RNA polymerase II"/>
    <property type="evidence" value="ECO:0007669"/>
    <property type="project" value="InterPro"/>
</dbReference>
<protein>
    <recommendedName>
        <fullName evidence="2">RNA polymerase II holoenzyme cyclin-like subunit</fullName>
    </recommendedName>
</protein>
<evidence type="ECO:0000313" key="7">
    <source>
        <dbReference type="Proteomes" id="UP000887226"/>
    </source>
</evidence>
<comment type="caution">
    <text evidence="6">The sequence shown here is derived from an EMBL/GenBank/DDBJ whole genome shotgun (WGS) entry which is preliminary data.</text>
</comment>
<dbReference type="InterPro" id="IPR006671">
    <property type="entry name" value="Cyclin_N"/>
</dbReference>
<feature type="region of interest" description="Disordered" evidence="4">
    <location>
        <begin position="421"/>
        <end position="486"/>
    </location>
</feature>
<dbReference type="Proteomes" id="UP000887226">
    <property type="component" value="Unassembled WGS sequence"/>
</dbReference>
<organism evidence="6 7">
    <name type="scientific">Calycina marina</name>
    <dbReference type="NCBI Taxonomy" id="1763456"/>
    <lineage>
        <taxon>Eukaryota</taxon>
        <taxon>Fungi</taxon>
        <taxon>Dikarya</taxon>
        <taxon>Ascomycota</taxon>
        <taxon>Pezizomycotina</taxon>
        <taxon>Leotiomycetes</taxon>
        <taxon>Helotiales</taxon>
        <taxon>Pezizellaceae</taxon>
        <taxon>Calycina</taxon>
    </lineage>
</organism>
<accession>A0A9P7Z3G3</accession>